<keyword evidence="4 6" id="KW-0472">Membrane</keyword>
<dbReference type="InterPro" id="IPR017500">
    <property type="entry name" value="Phage_infect_YhgE_N"/>
</dbReference>
<feature type="transmembrane region" description="Helical" evidence="6">
    <location>
        <begin position="717"/>
        <end position="740"/>
    </location>
</feature>
<comment type="subcellular location">
    <subcellularLocation>
        <location evidence="1">Membrane</location>
        <topology evidence="1">Multi-pass membrane protein</topology>
    </subcellularLocation>
</comment>
<feature type="transmembrane region" description="Helical" evidence="6">
    <location>
        <begin position="876"/>
        <end position="901"/>
    </location>
</feature>
<protein>
    <recommendedName>
        <fullName evidence="7">DUF3533 domain-containing protein</fullName>
    </recommendedName>
</protein>
<evidence type="ECO:0000256" key="1">
    <source>
        <dbReference type="ARBA" id="ARBA00004141"/>
    </source>
</evidence>
<feature type="coiled-coil region" evidence="5">
    <location>
        <begin position="208"/>
        <end position="235"/>
    </location>
</feature>
<dbReference type="NCBIfam" id="TIGR03062">
    <property type="entry name" value="pip_yhgE_Cterm"/>
    <property type="match status" value="1"/>
</dbReference>
<keyword evidence="2 6" id="KW-0812">Transmembrane</keyword>
<reference evidence="8 9" key="1">
    <citation type="journal article" date="2015" name="Genome Announc.">
        <title>Expanding the biotechnology potential of lactobacilli through comparative genomics of 213 strains and associated genera.</title>
        <authorList>
            <person name="Sun Z."/>
            <person name="Harris H.M."/>
            <person name="McCann A."/>
            <person name="Guo C."/>
            <person name="Argimon S."/>
            <person name="Zhang W."/>
            <person name="Yang X."/>
            <person name="Jeffery I.B."/>
            <person name="Cooney J.C."/>
            <person name="Kagawa T.F."/>
            <person name="Liu W."/>
            <person name="Song Y."/>
            <person name="Salvetti E."/>
            <person name="Wrobel A."/>
            <person name="Rasinkangas P."/>
            <person name="Parkhill J."/>
            <person name="Rea M.C."/>
            <person name="O'Sullivan O."/>
            <person name="Ritari J."/>
            <person name="Douillard F.P."/>
            <person name="Paul Ross R."/>
            <person name="Yang R."/>
            <person name="Briner A.E."/>
            <person name="Felis G.E."/>
            <person name="de Vos W.M."/>
            <person name="Barrangou R."/>
            <person name="Klaenhammer T.R."/>
            <person name="Caufield P.W."/>
            <person name="Cui Y."/>
            <person name="Zhang H."/>
            <person name="O'Toole P.W."/>
        </authorList>
    </citation>
    <scope>NUCLEOTIDE SEQUENCE [LARGE SCALE GENOMIC DNA]</scope>
    <source>
        <strain evidence="8 9">DSM 20534</strain>
    </source>
</reference>
<dbReference type="Gene3D" id="3.40.1710.10">
    <property type="entry name" value="abc type-2 transporter like domain"/>
    <property type="match status" value="1"/>
</dbReference>
<dbReference type="GO" id="GO:0016020">
    <property type="term" value="C:membrane"/>
    <property type="evidence" value="ECO:0007669"/>
    <property type="project" value="UniProtKB-SubCell"/>
</dbReference>
<keyword evidence="9" id="KW-1185">Reference proteome</keyword>
<dbReference type="RefSeq" id="WP_056945869.1">
    <property type="nucleotide sequence ID" value="NZ_AZCV01000002.1"/>
</dbReference>
<feature type="domain" description="DUF3533" evidence="7">
    <location>
        <begin position="25"/>
        <end position="179"/>
    </location>
</feature>
<sequence length="915" mass="101073">MKKILQLFVLDWKRIFKSPLATLLFVALLILPALYCWFNVWALWDPYSNTSDLKIAVYAEDTGTKFDDKEINVGKELTSQLKHNDKLGWTFVSNKHTVTEGVKSGKYYAGIYVPKNFSKDLLTFVNGKVTKPKLEYYVNTKINAVAPKITDTGASTLQTTISDEFQTTVGKTLVTVLNKAGIDLQNNLPMLQRFASLITETNADLPTIEGYLNEIQTVKQKLPELDEKLDQANQITKFIPEINQFSTKLIAANQYLPLVDNVGQMSLQAQQNIPNIKNAGTLLNNADSNFDNAAETLDTSLTVLQQSSTLLTKLEAAMPDIKQFSQDAESLTTYTKGSLIPALKAALPVVDSTVKSALSIVQTTVTDVNDLSSQLIKLINELQNDPNSAQLKQDIEAILTNMAEDTATITRVNTSLRNTLQNVEDVYNQIAQNAGLPQSTLLQPIISRLDTLIDTAKSSNQLIQDIKENMPQISADELISKLNNLITVNKQISAGIDQLNALNIAGTVSDFLDKTASLLADASKSLQTVNSELLPLVPDLLTNTKTVLNQLTSFLKKVQTDTPIIKSALHGANTLVNDNMGTIVSGINALANLYKGDYPELKLKLTRLMLLAQNDLPRIERELTDAINLANEKMPEVKAGLATADKFIKEDWPTLKAGIQKGSKILDKVEHTVDMDKLIKLLKRDANKEANFLANPVELETNTLYPIPTYGSQSAPFYTALCIWVGALLLSSVISTDFVLSDKQKKQYSKRQQYFARYLTFLVVGLTQAIIVTLGNMFLIHAYVASPVWFVFTTMFIAFAFFSVLYSLVALFGNIGKGIGIIILVLSISGAGGNFPVVLSGKFFQAINPFLPFTYAVNALRETVGGIYWNNFRLDWLFLGGVGLLFLIIGAILITAIHPWIERIHKSAQKSMIIH</sequence>
<dbReference type="Proteomes" id="UP000050909">
    <property type="component" value="Unassembled WGS sequence"/>
</dbReference>
<evidence type="ECO:0000313" key="9">
    <source>
        <dbReference type="Proteomes" id="UP000050909"/>
    </source>
</evidence>
<feature type="transmembrane region" description="Helical" evidence="6">
    <location>
        <begin position="789"/>
        <end position="812"/>
    </location>
</feature>
<evidence type="ECO:0000313" key="8">
    <source>
        <dbReference type="EMBL" id="KRK38208.1"/>
    </source>
</evidence>
<dbReference type="Pfam" id="PF12051">
    <property type="entry name" value="DUF3533"/>
    <property type="match status" value="1"/>
</dbReference>
<dbReference type="AlphaFoldDB" id="A0A0R1GVZ7"/>
<dbReference type="PATRIC" id="fig|1423722.3.peg.1004"/>
<feature type="transmembrane region" description="Helical" evidence="6">
    <location>
        <begin position="761"/>
        <end position="783"/>
    </location>
</feature>
<evidence type="ECO:0000256" key="2">
    <source>
        <dbReference type="ARBA" id="ARBA00022692"/>
    </source>
</evidence>
<gene>
    <name evidence="8" type="ORF">FC62_GL000987</name>
</gene>
<dbReference type="PANTHER" id="PTHR43077">
    <property type="entry name" value="TRANSPORT PERMEASE YVFS-RELATED"/>
    <property type="match status" value="1"/>
</dbReference>
<evidence type="ECO:0000256" key="6">
    <source>
        <dbReference type="SAM" id="Phobius"/>
    </source>
</evidence>
<dbReference type="PANTHER" id="PTHR43077:SF10">
    <property type="entry name" value="TRANSPORT PERMEASE PROTEIN"/>
    <property type="match status" value="1"/>
</dbReference>
<proteinExistence type="predicted"/>
<keyword evidence="3 6" id="KW-1133">Transmembrane helix</keyword>
<dbReference type="InterPro" id="IPR051328">
    <property type="entry name" value="T7SS_ABC-Transporter"/>
</dbReference>
<name>A0A0R1GVZ7_9LACO</name>
<dbReference type="GO" id="GO:0140359">
    <property type="term" value="F:ABC-type transporter activity"/>
    <property type="evidence" value="ECO:0007669"/>
    <property type="project" value="InterPro"/>
</dbReference>
<evidence type="ECO:0000256" key="5">
    <source>
        <dbReference type="SAM" id="Coils"/>
    </source>
</evidence>
<dbReference type="NCBIfam" id="TIGR03061">
    <property type="entry name" value="pip_yhgE_Nterm"/>
    <property type="match status" value="1"/>
</dbReference>
<evidence type="ECO:0000259" key="7">
    <source>
        <dbReference type="Pfam" id="PF12051"/>
    </source>
</evidence>
<dbReference type="InterPro" id="IPR022703">
    <property type="entry name" value="DUF3533"/>
</dbReference>
<dbReference type="InterPro" id="IPR017501">
    <property type="entry name" value="Phage_infect_YhgE_C"/>
</dbReference>
<evidence type="ECO:0000256" key="4">
    <source>
        <dbReference type="ARBA" id="ARBA00023136"/>
    </source>
</evidence>
<dbReference type="EMBL" id="AZCV01000002">
    <property type="protein sequence ID" value="KRK38208.1"/>
    <property type="molecule type" value="Genomic_DNA"/>
</dbReference>
<feature type="transmembrane region" description="Helical" evidence="6">
    <location>
        <begin position="20"/>
        <end position="44"/>
    </location>
</feature>
<organism evidence="8 9">
    <name type="scientific">Amylolactobacillus amylotrophicus DSM 20534</name>
    <dbReference type="NCBI Taxonomy" id="1423722"/>
    <lineage>
        <taxon>Bacteria</taxon>
        <taxon>Bacillati</taxon>
        <taxon>Bacillota</taxon>
        <taxon>Bacilli</taxon>
        <taxon>Lactobacillales</taxon>
        <taxon>Lactobacillaceae</taxon>
        <taxon>Amylolactobacillus</taxon>
    </lineage>
</organism>
<feature type="transmembrane region" description="Helical" evidence="6">
    <location>
        <begin position="819"/>
        <end position="839"/>
    </location>
</feature>
<comment type="caution">
    <text evidence="8">The sequence shown here is derived from an EMBL/GenBank/DDBJ whole genome shotgun (WGS) entry which is preliminary data.</text>
</comment>
<keyword evidence="5" id="KW-0175">Coiled coil</keyword>
<accession>A0A0R1GVZ7</accession>
<evidence type="ECO:0000256" key="3">
    <source>
        <dbReference type="ARBA" id="ARBA00022989"/>
    </source>
</evidence>